<accession>A0ABD5AQK5</accession>
<dbReference type="Proteomes" id="UP001240164">
    <property type="component" value="Unassembled WGS sequence"/>
</dbReference>
<comment type="caution">
    <text evidence="1">The sequence shown here is derived from an EMBL/GenBank/DDBJ whole genome shotgun (WGS) entry which is preliminary data.</text>
</comment>
<reference evidence="1 2" key="1">
    <citation type="submission" date="2023-07" db="EMBL/GenBank/DDBJ databases">
        <title>Sorghum-associated microbial communities from plants grown in Nebraska, USA.</title>
        <authorList>
            <person name="Schachtman D."/>
        </authorList>
    </citation>
    <scope>NUCLEOTIDE SEQUENCE [LARGE SCALE GENOMIC DNA]</scope>
    <source>
        <strain evidence="1 2">CC146</strain>
    </source>
</reference>
<sequence length="210" mass="24527">MKYIQKISAELDFIQHSINIDLNERNLILTGKNGVGKTRFLNQLNNTILSKLINEIPHISQHHYMQKINIINILKLELSHLENNIEYINHNLNYSNTLSSLEGLLGQTDYYNPHETKIFINKATELKNIILEYKEFLQKKNPDLLYTHSEIYTIDHLFSEIDSNYNQENISLVVTGIGNLNQNIQASKVTFNFFRHIDNLKLHLLQILVI</sequence>
<dbReference type="EMBL" id="JAUSQP010000005">
    <property type="protein sequence ID" value="MDP9804715.1"/>
    <property type="molecule type" value="Genomic_DNA"/>
</dbReference>
<dbReference type="SUPFAM" id="SSF52540">
    <property type="entry name" value="P-loop containing nucleoside triphosphate hydrolases"/>
    <property type="match status" value="1"/>
</dbReference>
<dbReference type="AlphaFoldDB" id="A0ABD5AQK5"/>
<evidence type="ECO:0000313" key="2">
    <source>
        <dbReference type="Proteomes" id="UP001240164"/>
    </source>
</evidence>
<protein>
    <submittedName>
        <fullName evidence="1">Energy-coupling factor transporter ATP-binding protein EcfA2</fullName>
    </submittedName>
</protein>
<keyword evidence="1" id="KW-0547">Nucleotide-binding</keyword>
<name>A0ABD5AQK5_ACICA</name>
<gene>
    <name evidence="1" type="ORF">J2771_003004</name>
</gene>
<dbReference type="Gene3D" id="3.40.50.300">
    <property type="entry name" value="P-loop containing nucleotide triphosphate hydrolases"/>
    <property type="match status" value="1"/>
</dbReference>
<dbReference type="InterPro" id="IPR027417">
    <property type="entry name" value="P-loop_NTPase"/>
</dbReference>
<evidence type="ECO:0000313" key="1">
    <source>
        <dbReference type="EMBL" id="MDP9804715.1"/>
    </source>
</evidence>
<organism evidence="1 2">
    <name type="scientific">Acinetobacter calcoaceticus</name>
    <dbReference type="NCBI Taxonomy" id="471"/>
    <lineage>
        <taxon>Bacteria</taxon>
        <taxon>Pseudomonadati</taxon>
        <taxon>Pseudomonadota</taxon>
        <taxon>Gammaproteobacteria</taxon>
        <taxon>Moraxellales</taxon>
        <taxon>Moraxellaceae</taxon>
        <taxon>Acinetobacter</taxon>
        <taxon>Acinetobacter calcoaceticus/baumannii complex</taxon>
    </lineage>
</organism>
<dbReference type="GO" id="GO:0005524">
    <property type="term" value="F:ATP binding"/>
    <property type="evidence" value="ECO:0007669"/>
    <property type="project" value="UniProtKB-KW"/>
</dbReference>
<keyword evidence="1" id="KW-0067">ATP-binding</keyword>
<proteinExistence type="predicted"/>